<dbReference type="AlphaFoldDB" id="A0A5B7F0X4"/>
<name>A0A5B7F0X4_PORTR</name>
<proteinExistence type="predicted"/>
<evidence type="ECO:0000313" key="2">
    <source>
        <dbReference type="EMBL" id="MPC38244.1"/>
    </source>
</evidence>
<organism evidence="2 3">
    <name type="scientific">Portunus trituberculatus</name>
    <name type="common">Swimming crab</name>
    <name type="synonym">Neptunus trituberculatus</name>
    <dbReference type="NCBI Taxonomy" id="210409"/>
    <lineage>
        <taxon>Eukaryota</taxon>
        <taxon>Metazoa</taxon>
        <taxon>Ecdysozoa</taxon>
        <taxon>Arthropoda</taxon>
        <taxon>Crustacea</taxon>
        <taxon>Multicrustacea</taxon>
        <taxon>Malacostraca</taxon>
        <taxon>Eumalacostraca</taxon>
        <taxon>Eucarida</taxon>
        <taxon>Decapoda</taxon>
        <taxon>Pleocyemata</taxon>
        <taxon>Brachyura</taxon>
        <taxon>Eubrachyura</taxon>
        <taxon>Portunoidea</taxon>
        <taxon>Portunidae</taxon>
        <taxon>Portuninae</taxon>
        <taxon>Portunus</taxon>
    </lineage>
</organism>
<dbReference type="EMBL" id="VSRR010004020">
    <property type="protein sequence ID" value="MPC38244.1"/>
    <property type="molecule type" value="Genomic_DNA"/>
</dbReference>
<gene>
    <name evidence="2" type="ORF">E2C01_031751</name>
</gene>
<comment type="caution">
    <text evidence="2">The sequence shown here is derived from an EMBL/GenBank/DDBJ whole genome shotgun (WGS) entry which is preliminary data.</text>
</comment>
<keyword evidence="3" id="KW-1185">Reference proteome</keyword>
<sequence>MPHQHTPAAHSSAYPCRAAGRPQAPWSPAGESGVTSGPIRVAAVLLLVTRTLPDCCQEYMMERWINVWSQLNQRQKCDAAAPPTPFHFAPPRPTPPCPA</sequence>
<dbReference type="Proteomes" id="UP000324222">
    <property type="component" value="Unassembled WGS sequence"/>
</dbReference>
<feature type="region of interest" description="Disordered" evidence="1">
    <location>
        <begin position="1"/>
        <end position="35"/>
    </location>
</feature>
<reference evidence="2 3" key="1">
    <citation type="submission" date="2019-05" db="EMBL/GenBank/DDBJ databases">
        <title>Another draft genome of Portunus trituberculatus and its Hox gene families provides insights of decapod evolution.</title>
        <authorList>
            <person name="Jeong J.-H."/>
            <person name="Song I."/>
            <person name="Kim S."/>
            <person name="Choi T."/>
            <person name="Kim D."/>
            <person name="Ryu S."/>
            <person name="Kim W."/>
        </authorList>
    </citation>
    <scope>NUCLEOTIDE SEQUENCE [LARGE SCALE GENOMIC DNA]</scope>
    <source>
        <tissue evidence="2">Muscle</tissue>
    </source>
</reference>
<protein>
    <submittedName>
        <fullName evidence="2">Uncharacterized protein</fullName>
    </submittedName>
</protein>
<evidence type="ECO:0000256" key="1">
    <source>
        <dbReference type="SAM" id="MobiDB-lite"/>
    </source>
</evidence>
<accession>A0A5B7F0X4</accession>
<evidence type="ECO:0000313" key="3">
    <source>
        <dbReference type="Proteomes" id="UP000324222"/>
    </source>
</evidence>